<sequence>MKRRTVVRAIGATGTSAVAGFAGCLTRNGDDEPPDGPENGDPEPDEPEYDGTLRIATYRSMVTGPNPAGPWLEESFLEAYPDAELEWIVPTEGVEHYVRRGEYAAEIDVDILLGFTVGDLARIDDRVGEGGLLRELNRDRIDGSERIRDELALGDPHGRGLAYDTGYVSLVYDEDELEGPETFDDLLDPAYAETLLAQHPGHSMPGQAFLLWTIEAMGEADAFDYWADLVGNGVEVRNSWSDTYYDAYLDEHRPLVVSYSSDPIFAAVDDRDSARHQVAFPNEEGYALPEGMGIFDAATEPDLAYAFLEFVLSSEIQSELARRNVQFPAIEDESVAPRPLFEETARRPPEPISTSYTELRGALEAWLTDWVDRFETDDVETR</sequence>
<gene>
    <name evidence="3" type="ORF">SAMN05421752_105207</name>
</gene>
<accession>A0A1N7EZJ0</accession>
<dbReference type="GO" id="GO:0015888">
    <property type="term" value="P:thiamine transport"/>
    <property type="evidence" value="ECO:0007669"/>
    <property type="project" value="InterPro"/>
</dbReference>
<dbReference type="Pfam" id="PF13343">
    <property type="entry name" value="SBP_bac_6"/>
    <property type="match status" value="1"/>
</dbReference>
<feature type="compositionally biased region" description="Acidic residues" evidence="2">
    <location>
        <begin position="31"/>
        <end position="47"/>
    </location>
</feature>
<name>A0A1N7EZJ0_9EURY</name>
<dbReference type="AlphaFoldDB" id="A0A1N7EZJ0"/>
<evidence type="ECO:0000256" key="2">
    <source>
        <dbReference type="SAM" id="MobiDB-lite"/>
    </source>
</evidence>
<evidence type="ECO:0000256" key="1">
    <source>
        <dbReference type="ARBA" id="ARBA00022729"/>
    </source>
</evidence>
<evidence type="ECO:0000313" key="4">
    <source>
        <dbReference type="Proteomes" id="UP000185936"/>
    </source>
</evidence>
<dbReference type="RefSeq" id="WP_076608888.1">
    <property type="nucleotide sequence ID" value="NZ_FTNR01000005.1"/>
</dbReference>
<protein>
    <submittedName>
        <fullName evidence="3">Thiamine transport system substrate-binding protein</fullName>
    </submittedName>
</protein>
<reference evidence="4" key="1">
    <citation type="submission" date="2017-01" db="EMBL/GenBank/DDBJ databases">
        <authorList>
            <person name="Varghese N."/>
            <person name="Submissions S."/>
        </authorList>
    </citation>
    <scope>NUCLEOTIDE SEQUENCE [LARGE SCALE GENOMIC DNA]</scope>
    <source>
        <strain evidence="4">type strain: HArc-</strain>
    </source>
</reference>
<dbReference type="STRING" id="308853.SAMN05421752_105207"/>
<dbReference type="InterPro" id="IPR005948">
    <property type="entry name" value="ThiB-like"/>
</dbReference>
<dbReference type="GO" id="GO:0030975">
    <property type="term" value="F:thiamine binding"/>
    <property type="evidence" value="ECO:0007669"/>
    <property type="project" value="InterPro"/>
</dbReference>
<dbReference type="Proteomes" id="UP000185936">
    <property type="component" value="Unassembled WGS sequence"/>
</dbReference>
<dbReference type="Gene3D" id="3.40.190.10">
    <property type="entry name" value="Periplasmic binding protein-like II"/>
    <property type="match status" value="2"/>
</dbReference>
<keyword evidence="1" id="KW-0732">Signal</keyword>
<dbReference type="NCBIfam" id="TIGR01254">
    <property type="entry name" value="sfuA"/>
    <property type="match status" value="1"/>
</dbReference>
<dbReference type="OrthoDB" id="130870at2157"/>
<evidence type="ECO:0000313" key="3">
    <source>
        <dbReference type="EMBL" id="SIR93506.1"/>
    </source>
</evidence>
<dbReference type="PANTHER" id="PTHR30006:SF2">
    <property type="entry name" value="ABC TRANSPORTER SUBSTRATE-BINDING PROTEIN"/>
    <property type="match status" value="1"/>
</dbReference>
<dbReference type="EMBL" id="FTNR01000005">
    <property type="protein sequence ID" value="SIR93506.1"/>
    <property type="molecule type" value="Genomic_DNA"/>
</dbReference>
<dbReference type="PROSITE" id="PS51257">
    <property type="entry name" value="PROKAR_LIPOPROTEIN"/>
    <property type="match status" value="1"/>
</dbReference>
<dbReference type="PANTHER" id="PTHR30006">
    <property type="entry name" value="THIAMINE-BINDING PERIPLASMIC PROTEIN-RELATED"/>
    <property type="match status" value="1"/>
</dbReference>
<organism evidence="3 4">
    <name type="scientific">Natronorubrum thiooxidans</name>
    <dbReference type="NCBI Taxonomy" id="308853"/>
    <lineage>
        <taxon>Archaea</taxon>
        <taxon>Methanobacteriati</taxon>
        <taxon>Methanobacteriota</taxon>
        <taxon>Stenosarchaea group</taxon>
        <taxon>Halobacteria</taxon>
        <taxon>Halobacteriales</taxon>
        <taxon>Natrialbaceae</taxon>
        <taxon>Natronorubrum</taxon>
    </lineage>
</organism>
<keyword evidence="4" id="KW-1185">Reference proteome</keyword>
<dbReference type="SUPFAM" id="SSF53850">
    <property type="entry name" value="Periplasmic binding protein-like II"/>
    <property type="match status" value="1"/>
</dbReference>
<feature type="region of interest" description="Disordered" evidence="2">
    <location>
        <begin position="23"/>
        <end position="47"/>
    </location>
</feature>
<proteinExistence type="predicted"/>